<dbReference type="Proteomes" id="UP000239757">
    <property type="component" value="Unassembled WGS sequence"/>
</dbReference>
<feature type="region of interest" description="Disordered" evidence="1">
    <location>
        <begin position="19"/>
        <end position="95"/>
    </location>
</feature>
<evidence type="ECO:0000256" key="1">
    <source>
        <dbReference type="SAM" id="MobiDB-lite"/>
    </source>
</evidence>
<sequence>MYQRPGRRRSTIHLGAVLPKAGAAGSGKERIPKNGDAKTGVRRIELRQTKQLNDARVDSVRRRKKRQPPVLRGFGWMGAEGEKREKRGETKTEKETSLVRRTVFLGGGPEEEVAKTRRKRKPGWAETRAFQWFPGKWCPKRKIPPPYKEAIVKKFDTPPWVGFLSGKRTVKNRRTQKEEGEHQRVMVVTQAGNQVDGVVRLGEQGGFGGTDNPEKPFLRLTGAPATLRTEKLPPFVLTGGFFRKKLVFFFILLDAPSSTRNNQLRRTPSSTVYVRSQFYCPYRFCSLPVLPSTQAPPSEPRNPFLVRTPEVQATFPAYLLPKRFLYGGGNSSSGHPFRNPIEQARVSPRLRSPVFALLSVDLNERNNQVYWRIQPFNKAFFRQLRSPCYLRLVEDFGFFETKASFPFVFGSPFCSSFSSFKIQPKKHRHQRVLNALTWFPFAQGFLSGVQNSNPILAAFP</sequence>
<reference evidence="2 3" key="1">
    <citation type="submission" date="2015-01" db="EMBL/GenBank/DDBJ databases">
        <title>Genome of allotetraploid Gossypium barbadense reveals genomic plasticity and fiber elongation in cotton evolution.</title>
        <authorList>
            <person name="Chen X."/>
            <person name="Liu X."/>
            <person name="Zhao B."/>
            <person name="Zheng H."/>
            <person name="Hu Y."/>
            <person name="Lu G."/>
            <person name="Yang C."/>
            <person name="Chen J."/>
            <person name="Shan C."/>
            <person name="Zhang L."/>
            <person name="Zhou Y."/>
            <person name="Wang L."/>
            <person name="Guo W."/>
            <person name="Bai Y."/>
            <person name="Ruan J."/>
            <person name="Shangguan X."/>
            <person name="Mao Y."/>
            <person name="Jiang J."/>
            <person name="Zhu Y."/>
            <person name="Lei J."/>
            <person name="Kang H."/>
            <person name="Chen S."/>
            <person name="He X."/>
            <person name="Wang R."/>
            <person name="Wang Y."/>
            <person name="Chen J."/>
            <person name="Wang L."/>
            <person name="Yu S."/>
            <person name="Wang B."/>
            <person name="Wei J."/>
            <person name="Song S."/>
            <person name="Lu X."/>
            <person name="Gao Z."/>
            <person name="Gu W."/>
            <person name="Deng X."/>
            <person name="Ma D."/>
            <person name="Wang S."/>
            <person name="Liang W."/>
            <person name="Fang L."/>
            <person name="Cai C."/>
            <person name="Zhu X."/>
            <person name="Zhou B."/>
            <person name="Zhang Y."/>
            <person name="Chen Z."/>
            <person name="Xu S."/>
            <person name="Zhu R."/>
            <person name="Wang S."/>
            <person name="Zhang T."/>
            <person name="Zhao G."/>
        </authorList>
    </citation>
    <scope>NUCLEOTIDE SEQUENCE [LARGE SCALE GENOMIC DNA]</scope>
    <source>
        <strain evidence="3">cv. Xinhai21</strain>
        <tissue evidence="2">Leaf</tissue>
    </source>
</reference>
<accession>A0A2P5Y318</accession>
<evidence type="ECO:0000313" key="2">
    <source>
        <dbReference type="EMBL" id="PPS10002.1"/>
    </source>
</evidence>
<evidence type="ECO:0000313" key="3">
    <source>
        <dbReference type="Proteomes" id="UP000239757"/>
    </source>
</evidence>
<feature type="compositionally biased region" description="Basic and acidic residues" evidence="1">
    <location>
        <begin position="27"/>
        <end position="36"/>
    </location>
</feature>
<protein>
    <submittedName>
        <fullName evidence="2">Uncharacterized protein</fullName>
    </submittedName>
</protein>
<name>A0A2P5Y318_GOSBA</name>
<feature type="compositionally biased region" description="Basic and acidic residues" evidence="1">
    <location>
        <begin position="80"/>
        <end position="95"/>
    </location>
</feature>
<proteinExistence type="predicted"/>
<organism evidence="2 3">
    <name type="scientific">Gossypium barbadense</name>
    <name type="common">Sea Island cotton</name>
    <name type="synonym">Hibiscus barbadensis</name>
    <dbReference type="NCBI Taxonomy" id="3634"/>
    <lineage>
        <taxon>Eukaryota</taxon>
        <taxon>Viridiplantae</taxon>
        <taxon>Streptophyta</taxon>
        <taxon>Embryophyta</taxon>
        <taxon>Tracheophyta</taxon>
        <taxon>Spermatophyta</taxon>
        <taxon>Magnoliopsida</taxon>
        <taxon>eudicotyledons</taxon>
        <taxon>Gunneridae</taxon>
        <taxon>Pentapetalae</taxon>
        <taxon>rosids</taxon>
        <taxon>malvids</taxon>
        <taxon>Malvales</taxon>
        <taxon>Malvaceae</taxon>
        <taxon>Malvoideae</taxon>
        <taxon>Gossypium</taxon>
    </lineage>
</organism>
<gene>
    <name evidence="2" type="ORF">GOBAR_AA10638</name>
</gene>
<dbReference type="AlphaFoldDB" id="A0A2P5Y318"/>
<feature type="compositionally biased region" description="Basic and acidic residues" evidence="1">
    <location>
        <begin position="42"/>
        <end position="60"/>
    </location>
</feature>
<dbReference type="EMBL" id="KZ663790">
    <property type="protein sequence ID" value="PPS10002.1"/>
    <property type="molecule type" value="Genomic_DNA"/>
</dbReference>